<protein>
    <submittedName>
        <fullName evidence="2">Transposase</fullName>
    </submittedName>
</protein>
<sequence>MIRGPPLSFLLADGVGGVAAFDFTIDWDNRVMTCPTGATSLPWANETDQGGTPVIRVRFSMRDCKDCPSRDLCTRGAKGRRITLRPQEEHDALQCARQRQGTDEWQQRYARRAGVEGTIAQGVKGFGRRRCRYRRTTKTHLQHILIAAAMNLTRLDAWLTGMPLAPTRTSRFAALRPVA</sequence>
<reference evidence="2 3" key="1">
    <citation type="submission" date="2024-09" db="EMBL/GenBank/DDBJ databases">
        <authorList>
            <person name="Sun Q."/>
            <person name="Mori K."/>
        </authorList>
    </citation>
    <scope>NUCLEOTIDE SEQUENCE [LARGE SCALE GENOMIC DNA]</scope>
    <source>
        <strain evidence="2 3">CCM 3426</strain>
    </source>
</reference>
<evidence type="ECO:0000259" key="1">
    <source>
        <dbReference type="Pfam" id="PF13751"/>
    </source>
</evidence>
<evidence type="ECO:0000313" key="2">
    <source>
        <dbReference type="EMBL" id="MFB9201449.1"/>
    </source>
</evidence>
<organism evidence="2 3">
    <name type="scientific">Nonomuraea spiralis</name>
    <dbReference type="NCBI Taxonomy" id="46182"/>
    <lineage>
        <taxon>Bacteria</taxon>
        <taxon>Bacillati</taxon>
        <taxon>Actinomycetota</taxon>
        <taxon>Actinomycetes</taxon>
        <taxon>Streptosporangiales</taxon>
        <taxon>Streptosporangiaceae</taxon>
        <taxon>Nonomuraea</taxon>
    </lineage>
</organism>
<name>A0ABV5ICG4_9ACTN</name>
<dbReference type="Proteomes" id="UP001589647">
    <property type="component" value="Unassembled WGS sequence"/>
</dbReference>
<dbReference type="EMBL" id="JBHMEI010000005">
    <property type="protein sequence ID" value="MFB9201449.1"/>
    <property type="molecule type" value="Genomic_DNA"/>
</dbReference>
<dbReference type="Pfam" id="PF13751">
    <property type="entry name" value="DDE_Tnp_1_6"/>
    <property type="match status" value="1"/>
</dbReference>
<dbReference type="RefSeq" id="WP_189649938.1">
    <property type="nucleotide sequence ID" value="NZ_BMRC01000011.1"/>
</dbReference>
<dbReference type="InterPro" id="IPR025668">
    <property type="entry name" value="Tnp_DDE_dom"/>
</dbReference>
<keyword evidence="3" id="KW-1185">Reference proteome</keyword>
<comment type="caution">
    <text evidence="2">The sequence shown here is derived from an EMBL/GenBank/DDBJ whole genome shotgun (WGS) entry which is preliminary data.</text>
</comment>
<proteinExistence type="predicted"/>
<dbReference type="PANTHER" id="PTHR33408:SF2">
    <property type="entry name" value="TRANSPOSASE DDE DOMAIN-CONTAINING PROTEIN"/>
    <property type="match status" value="1"/>
</dbReference>
<evidence type="ECO:0000313" key="3">
    <source>
        <dbReference type="Proteomes" id="UP001589647"/>
    </source>
</evidence>
<accession>A0ABV5ICG4</accession>
<feature type="domain" description="Transposase DDE" evidence="1">
    <location>
        <begin position="33"/>
        <end position="155"/>
    </location>
</feature>
<dbReference type="PANTHER" id="PTHR33408">
    <property type="entry name" value="TRANSPOSASE"/>
    <property type="match status" value="1"/>
</dbReference>
<gene>
    <name evidence="2" type="ORF">ACFFV7_09625</name>
</gene>